<feature type="binding site" evidence="22">
    <location>
        <begin position="100"/>
        <end position="101"/>
    </location>
    <ligand>
        <name>ATP</name>
        <dbReference type="ChEBI" id="CHEBI:30616"/>
    </ligand>
</feature>
<keyword evidence="5" id="KW-1003">Cell membrane</keyword>
<comment type="caution">
    <text evidence="25">The sequence shown here is derived from an EMBL/GenBank/DDBJ whole genome shotgun (WGS) entry which is preliminary data.</text>
</comment>
<evidence type="ECO:0000256" key="16">
    <source>
        <dbReference type="ARBA" id="ARBA00023098"/>
    </source>
</evidence>
<dbReference type="CDD" id="cd14264">
    <property type="entry name" value="DAGK_IM"/>
    <property type="match status" value="1"/>
</dbReference>
<evidence type="ECO:0000256" key="23">
    <source>
        <dbReference type="PIRSR" id="PIRSR600829-4"/>
    </source>
</evidence>
<keyword evidence="10 23" id="KW-0479">Metal-binding</keyword>
<feature type="binding site" evidence="23">
    <location>
        <position position="82"/>
    </location>
    <ligand>
        <name>a divalent metal cation</name>
        <dbReference type="ChEBI" id="CHEBI:60240"/>
    </ligand>
</feature>
<feature type="binding site" evidence="21">
    <location>
        <position position="75"/>
    </location>
    <ligand>
        <name>substrate</name>
    </ligand>
</feature>
<dbReference type="EMBL" id="NJIH01000008">
    <property type="protein sequence ID" value="OWT58420.1"/>
    <property type="molecule type" value="Genomic_DNA"/>
</dbReference>
<evidence type="ECO:0000256" key="10">
    <source>
        <dbReference type="ARBA" id="ARBA00022723"/>
    </source>
</evidence>
<feature type="active site" description="Proton acceptor" evidence="20">
    <location>
        <position position="75"/>
    </location>
</feature>
<evidence type="ECO:0000313" key="26">
    <source>
        <dbReference type="Proteomes" id="UP000214603"/>
    </source>
</evidence>
<feature type="transmembrane region" description="Helical" evidence="24">
    <location>
        <begin position="35"/>
        <end position="55"/>
    </location>
</feature>
<evidence type="ECO:0000256" key="8">
    <source>
        <dbReference type="ARBA" id="ARBA00022679"/>
    </source>
</evidence>
<dbReference type="OrthoDB" id="9796011at2"/>
<evidence type="ECO:0000256" key="4">
    <source>
        <dbReference type="ARBA" id="ARBA00017575"/>
    </source>
</evidence>
<evidence type="ECO:0000256" key="19">
    <source>
        <dbReference type="ARBA" id="ARBA00023264"/>
    </source>
</evidence>
<evidence type="ECO:0000256" key="12">
    <source>
        <dbReference type="ARBA" id="ARBA00022777"/>
    </source>
</evidence>
<evidence type="ECO:0000256" key="7">
    <source>
        <dbReference type="ARBA" id="ARBA00022519"/>
    </source>
</evidence>
<keyword evidence="18" id="KW-0594">Phospholipid biosynthesis</keyword>
<keyword evidence="12 24" id="KW-0418">Kinase</keyword>
<dbReference type="GO" id="GO:0004143">
    <property type="term" value="F:ATP-dependent diacylglycerol kinase activity"/>
    <property type="evidence" value="ECO:0007669"/>
    <property type="project" value="UniProtKB-EC"/>
</dbReference>
<reference evidence="26" key="1">
    <citation type="submission" date="2017-06" db="EMBL/GenBank/DDBJ databases">
        <title>Herbaspirillum phytohormonus sp. nov., isolated from the root nodule of Robinia pseudoacacia in lead-zinc mine.</title>
        <authorList>
            <person name="Fan M."/>
            <person name="Lin Y."/>
        </authorList>
    </citation>
    <scope>NUCLEOTIDE SEQUENCE [LARGE SCALE GENOMIC DNA]</scope>
    <source>
        <strain evidence="26">SC-089</strain>
    </source>
</reference>
<feature type="binding site" evidence="22">
    <location>
        <position position="34"/>
    </location>
    <ligand>
        <name>ATP</name>
        <dbReference type="ChEBI" id="CHEBI:30616"/>
    </ligand>
</feature>
<dbReference type="Pfam" id="PF01219">
    <property type="entry name" value="DAGK_prokar"/>
    <property type="match status" value="1"/>
</dbReference>
<keyword evidence="13 22" id="KW-0067">ATP-binding</keyword>
<evidence type="ECO:0000256" key="11">
    <source>
        <dbReference type="ARBA" id="ARBA00022741"/>
    </source>
</evidence>
<evidence type="ECO:0000313" key="25">
    <source>
        <dbReference type="EMBL" id="OWT58420.1"/>
    </source>
</evidence>
<evidence type="ECO:0000256" key="9">
    <source>
        <dbReference type="ARBA" id="ARBA00022692"/>
    </source>
</evidence>
<keyword evidence="15 24" id="KW-1133">Transmembrane helix</keyword>
<evidence type="ECO:0000256" key="14">
    <source>
        <dbReference type="ARBA" id="ARBA00022842"/>
    </source>
</evidence>
<dbReference type="Gene3D" id="1.10.287.3610">
    <property type="match status" value="1"/>
</dbReference>
<comment type="catalytic activity">
    <reaction evidence="24">
        <text>a 1,2-diacyl-sn-glycerol + ATP = a 1,2-diacyl-sn-glycero-3-phosphate + ADP + H(+)</text>
        <dbReference type="Rhea" id="RHEA:10272"/>
        <dbReference type="ChEBI" id="CHEBI:15378"/>
        <dbReference type="ChEBI" id="CHEBI:17815"/>
        <dbReference type="ChEBI" id="CHEBI:30616"/>
        <dbReference type="ChEBI" id="CHEBI:58608"/>
        <dbReference type="ChEBI" id="CHEBI:456216"/>
        <dbReference type="EC" id="2.7.1.107"/>
    </reaction>
</comment>
<evidence type="ECO:0000256" key="3">
    <source>
        <dbReference type="ARBA" id="ARBA00012133"/>
    </source>
</evidence>
<keyword evidence="9 24" id="KW-0812">Transmembrane</keyword>
<sequence>MSTNSPYKSHGGFGRLFNALSYSAKGLKAAFRHEAAFRQELLLAVVLVPAAFWVGRDALQVLLLIGVVVFVLIVELLNSALEAVADAVTLEHHPLIGRAKDLGSAAVLLALLFGAAVWLACLYLRFF</sequence>
<comment type="function">
    <text evidence="24">Catalyzes the ATP-dependent phosphorylation of sn-l,2-diacylglycerol (DAG) to phosphatidic acid. Involved in the recycling of diacylglycerol produced as a by-product during membrane-derived oligosaccharide (MDO) biosynthesis.</text>
</comment>
<proteinExistence type="inferred from homology"/>
<dbReference type="PANTHER" id="PTHR34299:SF1">
    <property type="entry name" value="DIACYLGLYCEROL KINASE"/>
    <property type="match status" value="1"/>
</dbReference>
<name>A0A225MEG1_9BURK</name>
<evidence type="ECO:0000256" key="17">
    <source>
        <dbReference type="ARBA" id="ARBA00023136"/>
    </source>
</evidence>
<dbReference type="Proteomes" id="UP000214603">
    <property type="component" value="Unassembled WGS sequence"/>
</dbReference>
<feature type="binding site" evidence="22">
    <location>
        <begin position="91"/>
        <end position="93"/>
    </location>
    <ligand>
        <name>ATP</name>
        <dbReference type="ChEBI" id="CHEBI:30616"/>
    </ligand>
</feature>
<dbReference type="GO" id="GO:0005886">
    <property type="term" value="C:plasma membrane"/>
    <property type="evidence" value="ECO:0007669"/>
    <property type="project" value="UniProtKB-SubCell"/>
</dbReference>
<keyword evidence="8 24" id="KW-0808">Transferase</keyword>
<evidence type="ECO:0000256" key="13">
    <source>
        <dbReference type="ARBA" id="ARBA00022840"/>
    </source>
</evidence>
<keyword evidence="16 24" id="KW-0443">Lipid metabolism</keyword>
<dbReference type="RefSeq" id="WP_088604332.1">
    <property type="nucleotide sequence ID" value="NZ_NJIH01000008.1"/>
</dbReference>
<comment type="subcellular location">
    <subcellularLocation>
        <location evidence="1 24">Cell inner membrane</location>
        <topology evidence="1 24">Multi-pass membrane protein</topology>
    </subcellularLocation>
</comment>
<accession>A0A225MEG1</accession>
<feature type="transmembrane region" description="Helical" evidence="24">
    <location>
        <begin position="102"/>
        <end position="126"/>
    </location>
</feature>
<dbReference type="GO" id="GO:0046872">
    <property type="term" value="F:metal ion binding"/>
    <property type="evidence" value="ECO:0007669"/>
    <property type="project" value="UniProtKB-KW"/>
</dbReference>
<evidence type="ECO:0000256" key="6">
    <source>
        <dbReference type="ARBA" id="ARBA00022516"/>
    </source>
</evidence>
<keyword evidence="14 23" id="KW-0460">Magnesium</keyword>
<feature type="binding site" evidence="22">
    <location>
        <position position="22"/>
    </location>
    <ligand>
        <name>ATP</name>
        <dbReference type="ChEBI" id="CHEBI:30616"/>
    </ligand>
</feature>
<keyword evidence="6" id="KW-0444">Lipid biosynthesis</keyword>
<feature type="binding site" evidence="21">
    <location>
        <position position="104"/>
    </location>
    <ligand>
        <name>substrate</name>
    </ligand>
</feature>
<comment type="similarity">
    <text evidence="2 24">Belongs to the bacterial diacylglycerol kinase family.</text>
</comment>
<keyword evidence="19 24" id="KW-1208">Phospholipid metabolism</keyword>
<evidence type="ECO:0000256" key="1">
    <source>
        <dbReference type="ARBA" id="ARBA00004429"/>
    </source>
</evidence>
<feature type="binding site" evidence="22">
    <location>
        <position position="15"/>
    </location>
    <ligand>
        <name>ATP</name>
        <dbReference type="ChEBI" id="CHEBI:30616"/>
    </ligand>
</feature>
<feature type="binding site" evidence="21">
    <location>
        <begin position="36"/>
        <end position="40"/>
    </location>
    <ligand>
        <name>substrate</name>
    </ligand>
</feature>
<dbReference type="AlphaFoldDB" id="A0A225MEG1"/>
<evidence type="ECO:0000256" key="15">
    <source>
        <dbReference type="ARBA" id="ARBA00022989"/>
    </source>
</evidence>
<keyword evidence="17 24" id="KW-0472">Membrane</keyword>
<feature type="binding site" evidence="21">
    <location>
        <position position="15"/>
    </location>
    <ligand>
        <name>substrate</name>
    </ligand>
</feature>
<dbReference type="InterPro" id="IPR036945">
    <property type="entry name" value="DAGK_sf"/>
</dbReference>
<feature type="binding site" evidence="23">
    <location>
        <position position="34"/>
    </location>
    <ligand>
        <name>a divalent metal cation</name>
        <dbReference type="ChEBI" id="CHEBI:60240"/>
    </ligand>
</feature>
<evidence type="ECO:0000256" key="22">
    <source>
        <dbReference type="PIRSR" id="PIRSR600829-3"/>
    </source>
</evidence>
<keyword evidence="26" id="KW-1185">Reference proteome</keyword>
<evidence type="ECO:0000256" key="5">
    <source>
        <dbReference type="ARBA" id="ARBA00022475"/>
    </source>
</evidence>
<dbReference type="EC" id="2.7.1.107" evidence="3 24"/>
<protein>
    <recommendedName>
        <fullName evidence="4 24">Diacylglycerol kinase</fullName>
        <ecNumber evidence="3 24">2.7.1.107</ecNumber>
    </recommendedName>
</protein>
<evidence type="ECO:0000256" key="24">
    <source>
        <dbReference type="RuleBase" id="RU363065"/>
    </source>
</evidence>
<evidence type="ECO:0000256" key="18">
    <source>
        <dbReference type="ARBA" id="ARBA00023209"/>
    </source>
</evidence>
<evidence type="ECO:0000256" key="20">
    <source>
        <dbReference type="PIRSR" id="PIRSR600829-1"/>
    </source>
</evidence>
<organism evidence="25 26">
    <name type="scientific">Candidimonas nitroreducens</name>
    <dbReference type="NCBI Taxonomy" id="683354"/>
    <lineage>
        <taxon>Bacteria</taxon>
        <taxon>Pseudomonadati</taxon>
        <taxon>Pseudomonadota</taxon>
        <taxon>Betaproteobacteria</taxon>
        <taxon>Burkholderiales</taxon>
        <taxon>Alcaligenaceae</taxon>
        <taxon>Candidimonas</taxon>
    </lineage>
</organism>
<feature type="transmembrane region" description="Helical" evidence="24">
    <location>
        <begin position="61"/>
        <end position="81"/>
    </location>
</feature>
<evidence type="ECO:0000256" key="2">
    <source>
        <dbReference type="ARBA" id="ARBA00005967"/>
    </source>
</evidence>
<keyword evidence="11 22" id="KW-0547">Nucleotide-binding</keyword>
<feature type="binding site" evidence="22">
    <location>
        <position position="82"/>
    </location>
    <ligand>
        <name>ATP</name>
        <dbReference type="ChEBI" id="CHEBI:30616"/>
    </ligand>
</feature>
<keyword evidence="7 24" id="KW-0997">Cell inner membrane</keyword>
<dbReference type="GO" id="GO:0005524">
    <property type="term" value="F:ATP binding"/>
    <property type="evidence" value="ECO:0007669"/>
    <property type="project" value="UniProtKB-KW"/>
</dbReference>
<dbReference type="PANTHER" id="PTHR34299">
    <property type="entry name" value="DIACYLGLYCEROL KINASE"/>
    <property type="match status" value="1"/>
</dbReference>
<dbReference type="GO" id="GO:0006654">
    <property type="term" value="P:phosphatidic acid biosynthetic process"/>
    <property type="evidence" value="ECO:0007669"/>
    <property type="project" value="InterPro"/>
</dbReference>
<dbReference type="InterPro" id="IPR033718">
    <property type="entry name" value="DAGK_prok"/>
</dbReference>
<gene>
    <name evidence="25" type="ORF">CEY11_15745</name>
</gene>
<comment type="cofactor">
    <cofactor evidence="23">
        <name>Mg(2+)</name>
        <dbReference type="ChEBI" id="CHEBI:18420"/>
    </cofactor>
    <text evidence="23">Mn(2+), Zn(2+), Cd(2+) and Co(2+) support activity to lesser extents.</text>
</comment>
<evidence type="ECO:0000256" key="21">
    <source>
        <dbReference type="PIRSR" id="PIRSR600829-2"/>
    </source>
</evidence>
<dbReference type="InterPro" id="IPR000829">
    <property type="entry name" value="DAGK"/>
</dbReference>